<keyword evidence="5" id="KW-1185">Reference proteome</keyword>
<feature type="compositionally biased region" description="Polar residues" evidence="3">
    <location>
        <begin position="359"/>
        <end position="372"/>
    </location>
</feature>
<proteinExistence type="predicted"/>
<dbReference type="PANTHER" id="PTHR24171">
    <property type="entry name" value="ANKYRIN REPEAT DOMAIN-CONTAINING PROTEIN 39-RELATED"/>
    <property type="match status" value="1"/>
</dbReference>
<gene>
    <name evidence="4" type="ORF">PLOB_00030596</name>
</gene>
<dbReference type="Pfam" id="PF12796">
    <property type="entry name" value="Ank_2"/>
    <property type="match status" value="1"/>
</dbReference>
<feature type="compositionally biased region" description="Polar residues" evidence="3">
    <location>
        <begin position="227"/>
        <end position="236"/>
    </location>
</feature>
<feature type="compositionally biased region" description="Basic and acidic residues" evidence="3">
    <location>
        <begin position="434"/>
        <end position="445"/>
    </location>
</feature>
<feature type="compositionally biased region" description="Polar residues" evidence="3">
    <location>
        <begin position="522"/>
        <end position="532"/>
    </location>
</feature>
<keyword evidence="2" id="KW-0040">ANK repeat</keyword>
<feature type="compositionally biased region" description="Polar residues" evidence="3">
    <location>
        <begin position="284"/>
        <end position="310"/>
    </location>
</feature>
<feature type="compositionally biased region" description="Polar residues" evidence="3">
    <location>
        <begin position="619"/>
        <end position="628"/>
    </location>
</feature>
<feature type="region of interest" description="Disordered" evidence="3">
    <location>
        <begin position="185"/>
        <end position="205"/>
    </location>
</feature>
<comment type="caution">
    <text evidence="4">The sequence shown here is derived from an EMBL/GenBank/DDBJ whole genome shotgun (WGS) entry which is preliminary data.</text>
</comment>
<feature type="compositionally biased region" description="Polar residues" evidence="3">
    <location>
        <begin position="468"/>
        <end position="482"/>
    </location>
</feature>
<feature type="compositionally biased region" description="Polar residues" evidence="3">
    <location>
        <begin position="503"/>
        <end position="513"/>
    </location>
</feature>
<dbReference type="InterPro" id="IPR036770">
    <property type="entry name" value="Ankyrin_rpt-contain_sf"/>
</dbReference>
<evidence type="ECO:0000256" key="3">
    <source>
        <dbReference type="SAM" id="MobiDB-lite"/>
    </source>
</evidence>
<sequence length="683" mass="72206">WAYSIKAGSREKGNQQTVKWLIEKEADITKADSDKNTPLHLAVARECQNCVALLLCYGAVSSLELQNRHNETPKQIAKGNKVITELLENPSKARQRLIKLPTPDVQVVGKGGSVEADGTVQRETQKRKSNKTKQTEKILTLSYRPPPTLMYVTASQFTIHNEFKTDVREGGIAAIGPQSEVRVGQSSAVTTRVQPQLPSTGESSYSINMSGGNASVGDYSVINVGTTTPRTPSTAESIEAPFGFPESKTGTNPEIASSGSPSESENVSNNPLMLPMAVPEVGNAGSSEQTALATGSRGALSSTVPETKNSGPPPGDSTDVKVPEKLPVSVPEVGSAGSSEQKEVAIGSRLALFSPVPETKNSGSPPGNSADVNVSEKLPVSVPEEGSVRSISEKENAVKGLGTLSYPVTESNHPRSPTENSSEADTPGRLPHPIPEENKKPELSKTKATCTSLTETTATTAVSQGTALSSVQGSINCSSSERCTPLSGIGKKSFNHGKASGAPRSTSELQQQHTCRDELKTASASSAMQGPSDNIKLPEARTTIPRTNRADERSNRLVEQFGSPRPPSDHALAAASNAVGEFKNPTASSRRSSSREAPHRKEKFVRGNSFPDSDDQMQIPESNQSIRSVGNGQQHRGGGGLGNCSENRGEAAQNGNSFVVPINSDPGDDVKGKERCDKNCNII</sequence>
<feature type="region of interest" description="Disordered" evidence="3">
    <location>
        <begin position="110"/>
        <end position="135"/>
    </location>
</feature>
<protein>
    <submittedName>
        <fullName evidence="4">Uncharacterized protein</fullName>
    </submittedName>
</protein>
<keyword evidence="1" id="KW-0677">Repeat</keyword>
<feature type="compositionally biased region" description="Low complexity" evidence="3">
    <location>
        <begin position="446"/>
        <end position="467"/>
    </location>
</feature>
<feature type="compositionally biased region" description="Low complexity" evidence="3">
    <location>
        <begin position="253"/>
        <end position="271"/>
    </location>
</feature>
<evidence type="ECO:0000256" key="1">
    <source>
        <dbReference type="ARBA" id="ARBA00022737"/>
    </source>
</evidence>
<feature type="region of interest" description="Disordered" evidence="3">
    <location>
        <begin position="227"/>
        <end position="343"/>
    </location>
</feature>
<evidence type="ECO:0000313" key="4">
    <source>
        <dbReference type="EMBL" id="CAH3184546.1"/>
    </source>
</evidence>
<dbReference type="EMBL" id="CALNXK010000391">
    <property type="protein sequence ID" value="CAH3184546.1"/>
    <property type="molecule type" value="Genomic_DNA"/>
</dbReference>
<feature type="region of interest" description="Disordered" evidence="3">
    <location>
        <begin position="355"/>
        <end position="672"/>
    </location>
</feature>
<dbReference type="InterPro" id="IPR002110">
    <property type="entry name" value="Ankyrin_rpt"/>
</dbReference>
<accession>A0ABN8RYH9</accession>
<feature type="compositionally biased region" description="Polar residues" evidence="3">
    <location>
        <begin position="406"/>
        <end position="424"/>
    </location>
</feature>
<organism evidence="4 5">
    <name type="scientific">Porites lobata</name>
    <dbReference type="NCBI Taxonomy" id="104759"/>
    <lineage>
        <taxon>Eukaryota</taxon>
        <taxon>Metazoa</taxon>
        <taxon>Cnidaria</taxon>
        <taxon>Anthozoa</taxon>
        <taxon>Hexacorallia</taxon>
        <taxon>Scleractinia</taxon>
        <taxon>Fungiina</taxon>
        <taxon>Poritidae</taxon>
        <taxon>Porites</taxon>
    </lineage>
</organism>
<dbReference type="Proteomes" id="UP001159405">
    <property type="component" value="Unassembled WGS sequence"/>
</dbReference>
<evidence type="ECO:0000256" key="2">
    <source>
        <dbReference type="ARBA" id="ARBA00023043"/>
    </source>
</evidence>
<name>A0ABN8RYH9_9CNID</name>
<evidence type="ECO:0000313" key="5">
    <source>
        <dbReference type="Proteomes" id="UP001159405"/>
    </source>
</evidence>
<reference evidence="4 5" key="1">
    <citation type="submission" date="2022-05" db="EMBL/GenBank/DDBJ databases">
        <authorList>
            <consortium name="Genoscope - CEA"/>
            <person name="William W."/>
        </authorList>
    </citation>
    <scope>NUCLEOTIDE SEQUENCE [LARGE SCALE GENOMIC DNA]</scope>
</reference>
<dbReference type="SUPFAM" id="SSF48403">
    <property type="entry name" value="Ankyrin repeat"/>
    <property type="match status" value="1"/>
</dbReference>
<dbReference type="Gene3D" id="1.25.40.20">
    <property type="entry name" value="Ankyrin repeat-containing domain"/>
    <property type="match status" value="1"/>
</dbReference>
<feature type="non-terminal residue" evidence="4">
    <location>
        <position position="1"/>
    </location>
</feature>